<evidence type="ECO:0000313" key="4">
    <source>
        <dbReference type="Proteomes" id="UP001217485"/>
    </source>
</evidence>
<gene>
    <name evidence="3" type="ORF">POL72_11170</name>
</gene>
<name>A0ABT5BVY2_9BACT</name>
<protein>
    <submittedName>
        <fullName evidence="3">Outer membrane lipoprotein-sorting protein</fullName>
    </submittedName>
</protein>
<dbReference type="Gene3D" id="2.50.20.10">
    <property type="entry name" value="Lipoprotein localisation LolA/LolB/LppX"/>
    <property type="match status" value="1"/>
</dbReference>
<dbReference type="CDD" id="cd16329">
    <property type="entry name" value="LolA_like"/>
    <property type="match status" value="1"/>
</dbReference>
<evidence type="ECO:0000256" key="1">
    <source>
        <dbReference type="SAM" id="SignalP"/>
    </source>
</evidence>
<feature type="signal peptide" evidence="1">
    <location>
        <begin position="1"/>
        <end position="26"/>
    </location>
</feature>
<reference evidence="3 4" key="1">
    <citation type="submission" date="2023-01" db="EMBL/GenBank/DDBJ databases">
        <title>Minimal conservation of predation-associated metabolite biosynthetic gene clusters underscores biosynthetic potential of Myxococcota including descriptions for ten novel species: Archangium lansinium sp. nov., Myxococcus landrumus sp. nov., Nannocystis bai.</title>
        <authorList>
            <person name="Ahearne A."/>
            <person name="Stevens C."/>
            <person name="Dowd S."/>
        </authorList>
    </citation>
    <scope>NUCLEOTIDE SEQUENCE [LARGE SCALE GENOMIC DNA]</scope>
    <source>
        <strain evidence="3 4">WIWO2</strain>
    </source>
</reference>
<sequence length="248" mass="27079">MRFAHFVSILATTVALGLSHAPAALADDAADKALAATEAAMNKAKTLYFEYEARTTESGKPDKTVGLNVWMKGEKRLAEFTAPADLKGTKVLILSPSEMYVYLPSFGKVRRIASHTSDQGAFGMAFSQEDLATQKYGSYTPAVSSSSGKEVKLTLTPRSGQTTSYAKIEMTVTKDKNVPSELKYYNTEGKLVKTETRSGYSCDGDVCTPGTLKMVDHTKNLTTTLTRKKVKVNESINDDTFSKRNLEK</sequence>
<proteinExistence type="predicted"/>
<dbReference type="RefSeq" id="WP_272095089.1">
    <property type="nucleotide sequence ID" value="NZ_JAQNDK010000001.1"/>
</dbReference>
<dbReference type="Pfam" id="PF17131">
    <property type="entry name" value="LolA_like"/>
    <property type="match status" value="1"/>
</dbReference>
<keyword evidence="3" id="KW-0449">Lipoprotein</keyword>
<comment type="caution">
    <text evidence="3">The sequence shown here is derived from an EMBL/GenBank/DDBJ whole genome shotgun (WGS) entry which is preliminary data.</text>
</comment>
<dbReference type="EMBL" id="JAQNDK010000001">
    <property type="protein sequence ID" value="MDC0678296.1"/>
    <property type="molecule type" value="Genomic_DNA"/>
</dbReference>
<evidence type="ECO:0000313" key="3">
    <source>
        <dbReference type="EMBL" id="MDC0678296.1"/>
    </source>
</evidence>
<dbReference type="InterPro" id="IPR033399">
    <property type="entry name" value="TP_0789-like"/>
</dbReference>
<organism evidence="3 4">
    <name type="scientific">Sorangium atrum</name>
    <dbReference type="NCBI Taxonomy" id="2995308"/>
    <lineage>
        <taxon>Bacteria</taxon>
        <taxon>Pseudomonadati</taxon>
        <taxon>Myxococcota</taxon>
        <taxon>Polyangia</taxon>
        <taxon>Polyangiales</taxon>
        <taxon>Polyangiaceae</taxon>
        <taxon>Sorangium</taxon>
    </lineage>
</organism>
<feature type="domain" description="Uncharacterized protein TP-0789" evidence="2">
    <location>
        <begin position="74"/>
        <end position="248"/>
    </location>
</feature>
<feature type="chain" id="PRO_5046468798" evidence="1">
    <location>
        <begin position="27"/>
        <end position="248"/>
    </location>
</feature>
<dbReference type="Proteomes" id="UP001217485">
    <property type="component" value="Unassembled WGS sequence"/>
</dbReference>
<keyword evidence="1" id="KW-0732">Signal</keyword>
<evidence type="ECO:0000259" key="2">
    <source>
        <dbReference type="Pfam" id="PF17131"/>
    </source>
</evidence>
<accession>A0ABT5BVY2</accession>
<keyword evidence="4" id="KW-1185">Reference proteome</keyword>